<feature type="compositionally biased region" description="Polar residues" evidence="1">
    <location>
        <begin position="19"/>
        <end position="29"/>
    </location>
</feature>
<evidence type="ECO:0000256" key="1">
    <source>
        <dbReference type="SAM" id="MobiDB-lite"/>
    </source>
</evidence>
<proteinExistence type="predicted"/>
<dbReference type="EMBL" id="JANBPT010002302">
    <property type="protein sequence ID" value="KAJ1902926.1"/>
    <property type="molecule type" value="Genomic_DNA"/>
</dbReference>
<feature type="region of interest" description="Disordered" evidence="1">
    <location>
        <begin position="1"/>
        <end position="182"/>
    </location>
</feature>
<sequence>METTVADQASPIIARSPVVITNDSLGNQDPQEEAPVVTSRAPTVQSSPTLESLASRLASLVPTVQPSPSLEAQPSPVNRASRHTSKNLTARHSPVLPASSATPVLQASRHTSRIITAQPSPALQASSHRVSRVPTAQASPVLQADASPAANPAAGSRVLTAHPSPALQAEEIPVAGSKVASR</sequence>
<reference evidence="2" key="1">
    <citation type="submission" date="2022-07" db="EMBL/GenBank/DDBJ databases">
        <title>Phylogenomic reconstructions and comparative analyses of Kickxellomycotina fungi.</title>
        <authorList>
            <person name="Reynolds N.K."/>
            <person name="Stajich J.E."/>
            <person name="Barry K."/>
            <person name="Grigoriev I.V."/>
            <person name="Crous P."/>
            <person name="Smith M.E."/>
        </authorList>
    </citation>
    <scope>NUCLEOTIDE SEQUENCE</scope>
    <source>
        <strain evidence="2">RSA 861</strain>
    </source>
</reference>
<feature type="compositionally biased region" description="Polar residues" evidence="1">
    <location>
        <begin position="99"/>
        <end position="140"/>
    </location>
</feature>
<gene>
    <name evidence="2" type="ORF">IWQ60_012631</name>
</gene>
<organism evidence="2 3">
    <name type="scientific">Tieghemiomyces parasiticus</name>
    <dbReference type="NCBI Taxonomy" id="78921"/>
    <lineage>
        <taxon>Eukaryota</taxon>
        <taxon>Fungi</taxon>
        <taxon>Fungi incertae sedis</taxon>
        <taxon>Zoopagomycota</taxon>
        <taxon>Kickxellomycotina</taxon>
        <taxon>Dimargaritomycetes</taxon>
        <taxon>Dimargaritales</taxon>
        <taxon>Dimargaritaceae</taxon>
        <taxon>Tieghemiomyces</taxon>
    </lineage>
</organism>
<feature type="non-terminal residue" evidence="2">
    <location>
        <position position="182"/>
    </location>
</feature>
<feature type="compositionally biased region" description="Polar residues" evidence="1">
    <location>
        <begin position="40"/>
        <end position="52"/>
    </location>
</feature>
<feature type="compositionally biased region" description="Polar residues" evidence="1">
    <location>
        <begin position="62"/>
        <end position="78"/>
    </location>
</feature>
<comment type="caution">
    <text evidence="2">The sequence shown here is derived from an EMBL/GenBank/DDBJ whole genome shotgun (WGS) entry which is preliminary data.</text>
</comment>
<keyword evidence="3" id="KW-1185">Reference proteome</keyword>
<dbReference type="AlphaFoldDB" id="A0A9W8DKJ9"/>
<name>A0A9W8DKJ9_9FUNG</name>
<evidence type="ECO:0000313" key="3">
    <source>
        <dbReference type="Proteomes" id="UP001150569"/>
    </source>
</evidence>
<feature type="compositionally biased region" description="Low complexity" evidence="1">
    <location>
        <begin position="144"/>
        <end position="154"/>
    </location>
</feature>
<accession>A0A9W8DKJ9</accession>
<evidence type="ECO:0000313" key="2">
    <source>
        <dbReference type="EMBL" id="KAJ1902926.1"/>
    </source>
</evidence>
<dbReference type="Proteomes" id="UP001150569">
    <property type="component" value="Unassembled WGS sequence"/>
</dbReference>
<protein>
    <submittedName>
        <fullName evidence="2">Uncharacterized protein</fullName>
    </submittedName>
</protein>